<protein>
    <submittedName>
        <fullName evidence="3">Uncharacterized protein</fullName>
    </submittedName>
</protein>
<dbReference type="Pfam" id="PF20085">
    <property type="entry name" value="TGL"/>
    <property type="match status" value="1"/>
</dbReference>
<evidence type="ECO:0000256" key="1">
    <source>
        <dbReference type="ARBA" id="ARBA00022679"/>
    </source>
</evidence>
<keyword evidence="1" id="KW-0808">Transferase</keyword>
<reference evidence="3 4" key="1">
    <citation type="submission" date="2023-12" db="EMBL/GenBank/DDBJ databases">
        <title>Thiobacillus sedimentum sp. nov., a chemolithoautotrophic sulfur-oxidizing bacterium isolated from freshwater sediment.</title>
        <authorList>
            <person name="Luo J."/>
            <person name="Dai C."/>
        </authorList>
    </citation>
    <scope>NUCLEOTIDE SEQUENCE [LARGE SCALE GENOMIC DNA]</scope>
    <source>
        <strain evidence="3 4">SCUT-2</strain>
    </source>
</reference>
<keyword evidence="2" id="KW-0749">Sporulation</keyword>
<proteinExistence type="predicted"/>
<name>A0ABZ1CGX4_9PROT</name>
<dbReference type="Proteomes" id="UP001334732">
    <property type="component" value="Chromosome"/>
</dbReference>
<keyword evidence="4" id="KW-1185">Reference proteome</keyword>
<evidence type="ECO:0000313" key="3">
    <source>
        <dbReference type="EMBL" id="WRS38466.1"/>
    </source>
</evidence>
<evidence type="ECO:0000313" key="4">
    <source>
        <dbReference type="Proteomes" id="UP001334732"/>
    </source>
</evidence>
<gene>
    <name evidence="3" type="ORF">VA613_10670</name>
</gene>
<sequence>MTLPPAAGGILIRADNPAALAAACRDGLAWLAAAGLDRQVEVSEEGLAVRFRLQADAARAWAPDFDTTGLCERMGLDPEGSTADLDREILAAMLLGPVAFEFPSVDEARSAVHIRRNIVQAARRTALDFHTTEAERPADYWTYVEGKGFTILPGRSLTEGLVKATQPEVSGQLYAFSCYRATEYVILLAIAQELAAVNAELLARLQRQWEARPIMSGQFHDVFLHEYGSMESPLPPKYYVPGDRLWFRNPDARSADVTGYEGSWVFYLGRGLFTNFWKRDQPFTLAAKCLEIYHWRDGAYVDASGEMQMDETVVEARVRATQNDPVERERILERMLRLRDPKGVYAEGGCIDTSREYPRCVRPGTADIRLPEPRVAALWRQIRDRVRAQARLKLAACLGLPLLMPTHHAAAAHSIADELRHATPAAQVVEVEAQLAGWLDALGVRRP</sequence>
<accession>A0ABZ1CGX4</accession>
<organism evidence="3 4">
    <name type="scientific">Thiobacillus sedimenti</name>
    <dbReference type="NCBI Taxonomy" id="3110231"/>
    <lineage>
        <taxon>Bacteria</taxon>
        <taxon>Pseudomonadati</taxon>
        <taxon>Pseudomonadota</taxon>
        <taxon>Betaproteobacteria</taxon>
        <taxon>Nitrosomonadales</taxon>
        <taxon>Thiobacillaceae</taxon>
        <taxon>Thiobacillus</taxon>
    </lineage>
</organism>
<dbReference type="EMBL" id="CP141769">
    <property type="protein sequence ID" value="WRS38466.1"/>
    <property type="molecule type" value="Genomic_DNA"/>
</dbReference>
<dbReference type="RefSeq" id="WP_324778997.1">
    <property type="nucleotide sequence ID" value="NZ_CP141769.1"/>
</dbReference>
<evidence type="ECO:0000256" key="2">
    <source>
        <dbReference type="ARBA" id="ARBA00022969"/>
    </source>
</evidence>
<dbReference type="InterPro" id="IPR020916">
    <property type="entry name" value="Gln_gamma-glutamylTfrase_bac"/>
</dbReference>